<dbReference type="PANTHER" id="PTHR35530">
    <property type="entry name" value="TAUTOMERASE-RELATED"/>
    <property type="match status" value="1"/>
</dbReference>
<dbReference type="InterPro" id="IPR018191">
    <property type="entry name" value="4-OT"/>
</dbReference>
<dbReference type="InterPro" id="IPR004370">
    <property type="entry name" value="4-OT-like_dom"/>
</dbReference>
<evidence type="ECO:0000313" key="5">
    <source>
        <dbReference type="EMBL" id="MEC4717701.1"/>
    </source>
</evidence>
<evidence type="ECO:0000256" key="1">
    <source>
        <dbReference type="ARBA" id="ARBA00006723"/>
    </source>
</evidence>
<reference evidence="5 6" key="1">
    <citation type="submission" date="2023-10" db="EMBL/GenBank/DDBJ databases">
        <title>Noviherbaspirillum sp. CPCC 100848 genome assembly.</title>
        <authorList>
            <person name="Li X.Y."/>
            <person name="Fang X.M."/>
        </authorList>
    </citation>
    <scope>NUCLEOTIDE SEQUENCE [LARGE SCALE GENOMIC DNA]</scope>
    <source>
        <strain evidence="5 6">CPCC 100848</strain>
    </source>
</reference>
<evidence type="ECO:0000313" key="6">
    <source>
        <dbReference type="Proteomes" id="UP001352263"/>
    </source>
</evidence>
<dbReference type="EC" id="5.3.2.-" evidence="3"/>
<gene>
    <name evidence="5" type="ORF">RY831_00905</name>
</gene>
<dbReference type="Pfam" id="PF01361">
    <property type="entry name" value="Tautomerase"/>
    <property type="match status" value="1"/>
</dbReference>
<comment type="caution">
    <text evidence="5">The sequence shown here is derived from an EMBL/GenBank/DDBJ whole genome shotgun (WGS) entry which is preliminary data.</text>
</comment>
<protein>
    <recommendedName>
        <fullName evidence="3">Tautomerase</fullName>
        <ecNumber evidence="3">5.3.2.-</ecNumber>
    </recommendedName>
</protein>
<comment type="similarity">
    <text evidence="1 3">Belongs to the 4-oxalocrotonate tautomerase family.</text>
</comment>
<dbReference type="NCBIfam" id="TIGR00013">
    <property type="entry name" value="taut"/>
    <property type="match status" value="1"/>
</dbReference>
<evidence type="ECO:0000256" key="3">
    <source>
        <dbReference type="RuleBase" id="RU362032"/>
    </source>
</evidence>
<dbReference type="EMBL" id="JAWIIV010000001">
    <property type="protein sequence ID" value="MEC4717701.1"/>
    <property type="molecule type" value="Genomic_DNA"/>
</dbReference>
<dbReference type="Gene3D" id="3.30.429.10">
    <property type="entry name" value="Macrophage Migration Inhibitory Factor"/>
    <property type="match status" value="1"/>
</dbReference>
<dbReference type="Proteomes" id="UP001352263">
    <property type="component" value="Unassembled WGS sequence"/>
</dbReference>
<accession>A0ABU6J248</accession>
<proteinExistence type="inferred from homology"/>
<name>A0ABU6J248_9BURK</name>
<dbReference type="SUPFAM" id="SSF55331">
    <property type="entry name" value="Tautomerase/MIF"/>
    <property type="match status" value="1"/>
</dbReference>
<dbReference type="RefSeq" id="WP_326504451.1">
    <property type="nucleotide sequence ID" value="NZ_JAWIIV010000001.1"/>
</dbReference>
<evidence type="ECO:0000256" key="2">
    <source>
        <dbReference type="ARBA" id="ARBA00023235"/>
    </source>
</evidence>
<sequence length="66" mass="7156">MPYILIQVTREGVTPAQKNQLISGATDLVVNVLDKDPATTFVVIDEVDTDNWGVAGRSVTDLRNNA</sequence>
<feature type="domain" description="4-oxalocrotonate tautomerase-like" evidence="4">
    <location>
        <begin position="2"/>
        <end position="61"/>
    </location>
</feature>
<organism evidence="5 6">
    <name type="scientific">Noviherbaspirillum album</name>
    <dbReference type="NCBI Taxonomy" id="3080276"/>
    <lineage>
        <taxon>Bacteria</taxon>
        <taxon>Pseudomonadati</taxon>
        <taxon>Pseudomonadota</taxon>
        <taxon>Betaproteobacteria</taxon>
        <taxon>Burkholderiales</taxon>
        <taxon>Oxalobacteraceae</taxon>
        <taxon>Noviherbaspirillum</taxon>
    </lineage>
</organism>
<dbReference type="InterPro" id="IPR014347">
    <property type="entry name" value="Tautomerase/MIF_sf"/>
</dbReference>
<dbReference type="PANTHER" id="PTHR35530:SF1">
    <property type="entry name" value="2-HYDROXYMUCONATE TAUTOMERASE"/>
    <property type="match status" value="1"/>
</dbReference>
<keyword evidence="2 3" id="KW-0413">Isomerase</keyword>
<evidence type="ECO:0000259" key="4">
    <source>
        <dbReference type="Pfam" id="PF01361"/>
    </source>
</evidence>
<keyword evidence="6" id="KW-1185">Reference proteome</keyword>